<reference evidence="2" key="1">
    <citation type="submission" date="2021-02" db="EMBL/GenBank/DDBJ databases">
        <authorList>
            <person name="Nowell W R."/>
        </authorList>
    </citation>
    <scope>NUCLEOTIDE SEQUENCE</scope>
</reference>
<gene>
    <name evidence="2" type="ORF">GPM918_LOCUS27611</name>
</gene>
<dbReference type="AlphaFoldDB" id="A0A815C4V6"/>
<dbReference type="Proteomes" id="UP000663829">
    <property type="component" value="Unassembled WGS sequence"/>
</dbReference>
<dbReference type="PROSITE" id="PS50181">
    <property type="entry name" value="FBOX"/>
    <property type="match status" value="1"/>
</dbReference>
<dbReference type="InterPro" id="IPR001810">
    <property type="entry name" value="F-box_dom"/>
</dbReference>
<keyword evidence="3" id="KW-1185">Reference proteome</keyword>
<evidence type="ECO:0000259" key="1">
    <source>
        <dbReference type="PROSITE" id="PS50181"/>
    </source>
</evidence>
<proteinExistence type="predicted"/>
<evidence type="ECO:0000313" key="2">
    <source>
        <dbReference type="EMBL" id="CAF1282245.1"/>
    </source>
</evidence>
<name>A0A815C4V6_9BILA</name>
<feature type="domain" description="F-box" evidence="1">
    <location>
        <begin position="1"/>
        <end position="56"/>
    </location>
</feature>
<comment type="caution">
    <text evidence="2">The sequence shown here is derived from an EMBL/GenBank/DDBJ whole genome shotgun (WGS) entry which is preliminary data.</text>
</comment>
<dbReference type="Pfam" id="PF00646">
    <property type="entry name" value="F-box"/>
    <property type="match status" value="1"/>
</dbReference>
<dbReference type="EMBL" id="CAJNOQ010011667">
    <property type="protein sequence ID" value="CAF1282245.1"/>
    <property type="molecule type" value="Genomic_DNA"/>
</dbReference>
<protein>
    <recommendedName>
        <fullName evidence="1">F-box domain-containing protein</fullName>
    </recommendedName>
</protein>
<evidence type="ECO:0000313" key="3">
    <source>
        <dbReference type="Proteomes" id="UP000663829"/>
    </source>
</evidence>
<accession>A0A815C4V6</accession>
<organism evidence="2 3">
    <name type="scientific">Didymodactylos carnosus</name>
    <dbReference type="NCBI Taxonomy" id="1234261"/>
    <lineage>
        <taxon>Eukaryota</taxon>
        <taxon>Metazoa</taxon>
        <taxon>Spiralia</taxon>
        <taxon>Gnathifera</taxon>
        <taxon>Rotifera</taxon>
        <taxon>Eurotatoria</taxon>
        <taxon>Bdelloidea</taxon>
        <taxon>Philodinida</taxon>
        <taxon>Philodinidae</taxon>
        <taxon>Didymodactylos</taxon>
    </lineage>
</organism>
<sequence length="525" mass="62486">MWILELLPDEILLRILKYLNSFDALYSFMKLNTRFENLLIAHKREINLSEVSYQQFLYYFEHLLPNINEILYAMKLGSKKTPGQLGLFMSKVRTTNQFTDIETLTIVEPKLNELTFLLKEFANRLEYLSTLSLINHTIDDSQYLSYNNLITQQLFTLNTLQKCSIYTEQFYLNLLGLQIISTSLVDLELSVHQANDFLHLLNYIPNIENLKITIGWWNHDRTCQAFVDKLTGVPLQKIKLFHLHLHSIILIEFERFNIILKKVLNNSSTLKNFSFSMKSYKSDHLLFIDGDAWQTILSNFSSLEKVHLDIDIIVDEQIGQNYSLDKFCTQYWLKHKWQFIYYFINKRQLIVHSIPYENHYYKLQRKFVSSTHDLPLKFNGTTSKLTIYSSECFNQLLFDILPFINCLSISYSKLCEHQQEIKILHRLVELHLQSFFIDDNQYDLEIFLKKLTNIQWLYLNFENQHLSSNQIISKIKQILSIGKKLRCLNVEFVKPISIEWTVELNENQNQIVYYDENKRLLQIWV</sequence>